<protein>
    <recommendedName>
        <fullName evidence="1">Methyltransferase type 11 domain-containing protein</fullName>
    </recommendedName>
</protein>
<accession>B8MM52</accession>
<dbReference type="Gene3D" id="3.40.50.150">
    <property type="entry name" value="Vaccinia Virus protein VP39"/>
    <property type="match status" value="1"/>
</dbReference>
<name>B8MM52_TALSN</name>
<dbReference type="SUPFAM" id="SSF53335">
    <property type="entry name" value="S-adenosyl-L-methionine-dependent methyltransferases"/>
    <property type="match status" value="1"/>
</dbReference>
<reference evidence="3" key="1">
    <citation type="journal article" date="2015" name="Genome Announc.">
        <title>Genome sequence of the AIDS-associated pathogen Penicillium marneffei (ATCC18224) and its near taxonomic relative Talaromyces stipitatus (ATCC10500).</title>
        <authorList>
            <person name="Nierman W.C."/>
            <person name="Fedorova-Abrams N.D."/>
            <person name="Andrianopoulos A."/>
        </authorList>
    </citation>
    <scope>NUCLEOTIDE SEQUENCE [LARGE SCALE GENOMIC DNA]</scope>
    <source>
        <strain evidence="3">ATCC 10500 / CBS 375.48 / QM 6759 / NRRL 1006</strain>
    </source>
</reference>
<keyword evidence="3" id="KW-1185">Reference proteome</keyword>
<dbReference type="VEuPathDB" id="FungiDB:TSTA_098210"/>
<sequence length="284" mass="30971">MSLSNPSDWDRTAAEYAQIPIQGPMYIPCTRMLEAMNNARSFSTASTTLDIGSGPGTVATLLFKNYGKHIPQTAKLIATDFSQGMVEAARMRKELEANSEDVHSAGCWARLELDVMDAQNLEKIATGSVSHITGSMVYFMLPDHKKGLSEAHRVLSDDGVFACTSWAKVGWMEFLTQAACKASKKTAPSVALPTIWKTTEGIKGEMEAAGFRGVHTEYVEALWHIPEPKKAVVAFTRSSNPGTEMIIKGLSEEELAVCRDEWVKLVEENGNVCKGIAVLGLGRK</sequence>
<dbReference type="InParanoid" id="B8MM52"/>
<feature type="domain" description="Methyltransferase type 11" evidence="1">
    <location>
        <begin position="49"/>
        <end position="163"/>
    </location>
</feature>
<dbReference type="InterPro" id="IPR029063">
    <property type="entry name" value="SAM-dependent_MTases_sf"/>
</dbReference>
<dbReference type="OMA" id="QIAHHEI"/>
<dbReference type="STRING" id="441959.B8MM52"/>
<organism evidence="2 3">
    <name type="scientific">Talaromyces stipitatus (strain ATCC 10500 / CBS 375.48 / QM 6759 / NRRL 1006)</name>
    <name type="common">Penicillium stipitatum</name>
    <dbReference type="NCBI Taxonomy" id="441959"/>
    <lineage>
        <taxon>Eukaryota</taxon>
        <taxon>Fungi</taxon>
        <taxon>Dikarya</taxon>
        <taxon>Ascomycota</taxon>
        <taxon>Pezizomycotina</taxon>
        <taxon>Eurotiomycetes</taxon>
        <taxon>Eurotiomycetidae</taxon>
        <taxon>Eurotiales</taxon>
        <taxon>Trichocomaceae</taxon>
        <taxon>Talaromyces</taxon>
        <taxon>Talaromyces sect. Talaromyces</taxon>
    </lineage>
</organism>
<dbReference type="PANTHER" id="PTHR43591:SF24">
    <property type="entry name" value="2-METHOXY-6-POLYPRENYL-1,4-BENZOQUINOL METHYLASE, MITOCHONDRIAL"/>
    <property type="match status" value="1"/>
</dbReference>
<dbReference type="GO" id="GO:0008757">
    <property type="term" value="F:S-adenosylmethionine-dependent methyltransferase activity"/>
    <property type="evidence" value="ECO:0007669"/>
    <property type="project" value="InterPro"/>
</dbReference>
<dbReference type="RefSeq" id="XP_002485802.1">
    <property type="nucleotide sequence ID" value="XM_002485757.1"/>
</dbReference>
<gene>
    <name evidence="2" type="ORF">TSTA_098210</name>
</gene>
<dbReference type="HOGENOM" id="CLU_065416_1_0_1"/>
<dbReference type="OrthoDB" id="2013972at2759"/>
<evidence type="ECO:0000313" key="3">
    <source>
        <dbReference type="Proteomes" id="UP000001745"/>
    </source>
</evidence>
<dbReference type="PhylomeDB" id="B8MM52"/>
<proteinExistence type="predicted"/>
<evidence type="ECO:0000313" key="2">
    <source>
        <dbReference type="EMBL" id="EED13564.1"/>
    </source>
</evidence>
<dbReference type="PANTHER" id="PTHR43591">
    <property type="entry name" value="METHYLTRANSFERASE"/>
    <property type="match status" value="1"/>
</dbReference>
<dbReference type="Proteomes" id="UP000001745">
    <property type="component" value="Unassembled WGS sequence"/>
</dbReference>
<dbReference type="InterPro" id="IPR013216">
    <property type="entry name" value="Methyltransf_11"/>
</dbReference>
<dbReference type="eggNOG" id="ENOG502RZTT">
    <property type="taxonomic scope" value="Eukaryota"/>
</dbReference>
<evidence type="ECO:0000259" key="1">
    <source>
        <dbReference type="Pfam" id="PF08241"/>
    </source>
</evidence>
<dbReference type="CDD" id="cd02440">
    <property type="entry name" value="AdoMet_MTases"/>
    <property type="match status" value="1"/>
</dbReference>
<dbReference type="Pfam" id="PF08241">
    <property type="entry name" value="Methyltransf_11"/>
    <property type="match status" value="1"/>
</dbReference>
<dbReference type="EMBL" id="EQ962658">
    <property type="protein sequence ID" value="EED13564.1"/>
    <property type="molecule type" value="Genomic_DNA"/>
</dbReference>
<dbReference type="GeneID" id="8108460"/>
<dbReference type="AlphaFoldDB" id="B8MM52"/>